<proteinExistence type="predicted"/>
<dbReference type="InterPro" id="IPR046673">
    <property type="entry name" value="ToxA_N"/>
</dbReference>
<reference evidence="2 3" key="1">
    <citation type="submission" date="2014-07" db="EMBL/GenBank/DDBJ databases">
        <title>Draft Genome Sequences of Environmental Pseudomonas syringae strains.</title>
        <authorList>
            <person name="Baltrus D.A."/>
            <person name="Berge O."/>
            <person name="Morris C."/>
        </authorList>
    </citation>
    <scope>NUCLEOTIDE SEQUENCE [LARGE SCALE GENOMIC DNA]</scope>
    <source>
        <strain evidence="2 3">GAW0119</strain>
    </source>
</reference>
<accession>A0A085V3P9</accession>
<sequence>MSGTQLPWFFSESLSARFRQDIEDARAAEHISAQQALWLASLLSEPQKDVAAPRVDRLLREDGGLMNVELAGALLISDAAATSGEIFFSSVVNGLQRFDSRELLLAALTARFSLPLSDLKSVEYERIEGDFFRQRMLAIVDQQVHQLQHMNERLLRLPSLPTALGKALQLNIAARLPGNETNVFSHLGQIRQQDLTLGTLSLVEMALQTFAGAALPSGLRQQWLDAEGRELNPEQAGPWQQALADVSGGVVAVYETLLADYWFTVAGEGVTHREFAGQVLTERFVQHLLAGRHDATLTALEYAALKTLCLAGEGWKQQVKVFRLSVAIGSQEPVKLVGIFLIEVISGAQPALFLYSSKRGLGRFADIDTLTEHFAGIHGRAEIFDYTSVNDHPLLRAHGPQHQSLHLRLDPVAAAPLRNTLDSVIGLQKRDLSSVLKRSFKSPAQAALAVSDALNILDLLDPRLAPRVGSGLWSEAMTTSESNWAAFNAPAKIAGLRLDIGKGFDKKTMKPWSDYLSDARSRLDVISEARPGLADCARTLLNRYLCVLHNADIDARRMWIRDDDGGVVSLTVLLLERVSGRSGAALPQDFQVYIDPVDSAYEQHLPWLTPDVLNHVLDRSQQAFAQEYRRLNRNVRSGQQQIKAPAVIPAHGARRIREGLLRLELSIQRINGKISDQSLQMLEQVLDRPVFSLRQAFGFQATEVSVPLLVYDSRQPPVVLSNTFVLQQPLYGDGKPLLWTAVAGLREFDSFTELELDLNARLAFPGSRQRWLSLMNPVDREKISRYLKQGAAQHLTISLARVEGHFLEHLESGERQRQLLTVDAAYEMALDWQVDAGLFVSMLMSSALDDKAGTAIDAIGVQLELMVLSEHIPQWLSKATSHDLWKFRKLLVRFDQLYSSRKLIPVVSSLDEYALDHLRQRLLQDFPSVQLDPDQISITLTRYTAAPTGTGDIPSSIPAATVVISESLTQFAINRFSCFQDATLRVSCDDGTPLPDSLDAAYIREMVRTLDVGAGYEQYLGETFSENAPDYANRLSQFTEQAPYGLLLMAFRLKLQGKLSSTAYDFVENVISMPDGLARLPVDGRAITFSPLKLVAGNDSAAGFVRAVYLITPADQTQGPWILHAPADDEFFLKEYAGQTEFLNALQTSTALQAMLNDRLDPALQLVYKWASTLQPLMAWGTGGLADLSEYHPEHAKLVIEPLQENVLHCLLRASEQVILINARKRSVSNAQDDSAQNRFLLGLGGEQVLMFMPGRIGGIIGLLQARDLLNASLESATDKHWGQATAEFTTALAVLIASRQQLEEGGMQRADDSAVADDMAAPRWHDPQLQVDPDGRLQPFEAHDVSLSSLQHDRALNVFQDNIRLKQYAAVLGKVYEVKTTRSGWCVVKGVEEGPHIKRDAGNRWVIDSDVGERHDGSMVTRLRTHTATRSIEDVFVTSASGIAEIERMFPQKALQIREAHALARLYLENALNNLTLANPQSELDPRTARIIKDFFGVRSLGNVSVIPIKQILADIYVHLIDPRLSPNSSQRFVVGTNTVGNEQTNAFIFEGDPQMRIFLSERFFSRPPNVRLKPLVFSRGSFNLGTHYRATTLIHEISHVASGTHDIAYVAANVPFLDLIEDTGAYRARMKLMYEKSQQNLSHLALRDELFRTEDDDGWRDFQAVDGNVKNEILKITGTRNLEAARDRFIHDAGTRARVILNNADSVALLVTLLGRERFLPRE</sequence>
<name>A0A085V3P9_PSESX</name>
<evidence type="ECO:0000313" key="2">
    <source>
        <dbReference type="EMBL" id="KFE50062.1"/>
    </source>
</evidence>
<dbReference type="Proteomes" id="UP000028631">
    <property type="component" value="Unassembled WGS sequence"/>
</dbReference>
<keyword evidence="3" id="KW-1185">Reference proteome</keyword>
<protein>
    <recommendedName>
        <fullName evidence="1">Dermonecrotic toxin N-terminal domain-containing protein</fullName>
    </recommendedName>
</protein>
<organism evidence="2 3">
    <name type="scientific">Pseudomonas syringae</name>
    <dbReference type="NCBI Taxonomy" id="317"/>
    <lineage>
        <taxon>Bacteria</taxon>
        <taxon>Pseudomonadati</taxon>
        <taxon>Pseudomonadota</taxon>
        <taxon>Gammaproteobacteria</taxon>
        <taxon>Pseudomonadales</taxon>
        <taxon>Pseudomonadaceae</taxon>
        <taxon>Pseudomonas</taxon>
    </lineage>
</organism>
<evidence type="ECO:0000259" key="1">
    <source>
        <dbReference type="Pfam" id="PF20178"/>
    </source>
</evidence>
<dbReference type="OrthoDB" id="7032306at2"/>
<dbReference type="RefSeq" id="WP_032631890.1">
    <property type="nucleotide sequence ID" value="NZ_JPQU01000109.1"/>
</dbReference>
<comment type="caution">
    <text evidence="2">The sequence shown here is derived from an EMBL/GenBank/DDBJ whole genome shotgun (WGS) entry which is preliminary data.</text>
</comment>
<dbReference type="GO" id="GO:0008237">
    <property type="term" value="F:metallopeptidase activity"/>
    <property type="evidence" value="ECO:0007669"/>
    <property type="project" value="InterPro"/>
</dbReference>
<dbReference type="PATRIC" id="fig|317.175.peg.5330"/>
<dbReference type="InterPro" id="IPR024079">
    <property type="entry name" value="MetalloPept_cat_dom_sf"/>
</dbReference>
<dbReference type="EMBL" id="JPQU01000109">
    <property type="protein sequence ID" value="KFE50062.1"/>
    <property type="molecule type" value="Genomic_DNA"/>
</dbReference>
<feature type="domain" description="Dermonecrotic toxin N-terminal" evidence="1">
    <location>
        <begin position="908"/>
        <end position="1158"/>
    </location>
</feature>
<gene>
    <name evidence="2" type="ORF">IV01_25570</name>
</gene>
<evidence type="ECO:0000313" key="3">
    <source>
        <dbReference type="Proteomes" id="UP000028631"/>
    </source>
</evidence>
<dbReference type="Pfam" id="PF20178">
    <property type="entry name" value="ToxA_N"/>
    <property type="match status" value="1"/>
</dbReference>
<dbReference type="Gene3D" id="3.40.390.10">
    <property type="entry name" value="Collagenase (Catalytic Domain)"/>
    <property type="match status" value="1"/>
</dbReference>